<dbReference type="eggNOG" id="ENOG502QV85">
    <property type="taxonomic scope" value="Eukaryota"/>
</dbReference>
<evidence type="ECO:0000313" key="2">
    <source>
        <dbReference type="EMBL" id="EED21658.1"/>
    </source>
</evidence>
<feature type="compositionally biased region" description="Polar residues" evidence="1">
    <location>
        <begin position="339"/>
        <end position="354"/>
    </location>
</feature>
<dbReference type="Pfam" id="PF09441">
    <property type="entry name" value="Abp2"/>
    <property type="match status" value="1"/>
</dbReference>
<dbReference type="HOGENOM" id="CLU_009887_1_0_1"/>
<dbReference type="RefSeq" id="XP_002478621.1">
    <property type="nucleotide sequence ID" value="XM_002478576.1"/>
</dbReference>
<organism evidence="2 3">
    <name type="scientific">Talaromyces stipitatus (strain ATCC 10500 / CBS 375.48 / QM 6759 / NRRL 1006)</name>
    <name type="common">Penicillium stipitatum</name>
    <dbReference type="NCBI Taxonomy" id="441959"/>
    <lineage>
        <taxon>Eukaryota</taxon>
        <taxon>Fungi</taxon>
        <taxon>Dikarya</taxon>
        <taxon>Ascomycota</taxon>
        <taxon>Pezizomycotina</taxon>
        <taxon>Eurotiomycetes</taxon>
        <taxon>Eurotiomycetidae</taxon>
        <taxon>Eurotiales</taxon>
        <taxon>Trichocomaceae</taxon>
        <taxon>Talaromyces</taxon>
        <taxon>Talaromyces sect. Talaromyces</taxon>
    </lineage>
</organism>
<feature type="region of interest" description="Disordered" evidence="1">
    <location>
        <begin position="331"/>
        <end position="489"/>
    </location>
</feature>
<dbReference type="InterPro" id="IPR018562">
    <property type="entry name" value="ARS-binding_2"/>
</dbReference>
<feature type="compositionally biased region" description="Polar residues" evidence="1">
    <location>
        <begin position="480"/>
        <end position="489"/>
    </location>
</feature>
<dbReference type="Proteomes" id="UP000001745">
    <property type="component" value="Unassembled WGS sequence"/>
</dbReference>
<name>B8LZA5_TALSN</name>
<feature type="region of interest" description="Disordered" evidence="1">
    <location>
        <begin position="30"/>
        <end position="119"/>
    </location>
</feature>
<sequence>MESPFKAPVPQPADASNSIVIQQFARYPPVFETPMRSDSPGSTTSRLAASQSPPLRRKETPRSLQSSPRGPLSGGVMPPSGLRTGISMSPPMTDLASRQTFPRDSEGEGDADHRVLPSREVTDESIDDAYVAFIMYCNPNVPASTDSSELRKTFRVPPRSDGKNFSIYVLWELIRKFDRKEIKTWIQLAIELGVEPPSIEKKQSTQKVQQYAVRLKRWMRAMHVDAFFEYLLGHDHDYYKQLPLSNAPASEDRDGVPLEEDLALRALVPEWKPKRGRKRAEDKEKEDSRFTKRPQLDTSMAILDNNTLAAHAANFPQSAIPFSAFPDDMDAPNDPWVATASTFGTDQNSETISGQDLRWRPFEGDGSPPGFPRSAIIPRNHQNEPSSVVEPRSALTPSTGEKSRSRRRHGPAVSSAWPNTSGSMTGKIRGRPPNRGSAPGGPFSSFPVNPARSNTPGDGPGLQSSPAIGLEHLPLAPPRNSMSNSVSQINTKPDKLQLHVPQINGRPVRLATPPTVVLNGINDVSNNFNSFPGRRDSVATSIDADDVASLPSVATERTAQPGKVSINDVTRAVANKILRSKLIGRTIPIGADEARSLAQAAVQRLGNIYGMLPMDSVAMFCALYFGVAQKLGLARASPATLTVQVSASTSNGSDSYAVYSIFIEDDQPGQGFRFNTTLSGLTLSLNRADSTFKNNLESTGFQTDEDEFENDDFVGGGSTDEGSWKQRYMRLRQQMRRKEAAIREYKKNILQSVMADL</sequence>
<feature type="compositionally biased region" description="Basic and acidic residues" evidence="1">
    <location>
        <begin position="101"/>
        <end position="119"/>
    </location>
</feature>
<evidence type="ECO:0000313" key="3">
    <source>
        <dbReference type="Proteomes" id="UP000001745"/>
    </source>
</evidence>
<dbReference type="VEuPathDB" id="FungiDB:TSTA_088940"/>
<dbReference type="PANTHER" id="PTHR42048">
    <property type="entry name" value="ARS-BINDING PROTEIN 2"/>
    <property type="match status" value="1"/>
</dbReference>
<dbReference type="AlphaFoldDB" id="B8LZA5"/>
<dbReference type="InParanoid" id="B8LZA5"/>
<reference evidence="3" key="1">
    <citation type="journal article" date="2015" name="Genome Announc.">
        <title>Genome sequence of the AIDS-associated pathogen Penicillium marneffei (ATCC18224) and its near taxonomic relative Talaromyces stipitatus (ATCC10500).</title>
        <authorList>
            <person name="Nierman W.C."/>
            <person name="Fedorova-Abrams N.D."/>
            <person name="Andrianopoulos A."/>
        </authorList>
    </citation>
    <scope>NUCLEOTIDE SEQUENCE [LARGE SCALE GENOMIC DNA]</scope>
    <source>
        <strain evidence="3">ATCC 10500 / CBS 375.48 / QM 6759 / NRRL 1006</strain>
    </source>
</reference>
<dbReference type="EMBL" id="EQ962653">
    <property type="protein sequence ID" value="EED21658.1"/>
    <property type="molecule type" value="Genomic_DNA"/>
</dbReference>
<dbReference type="OMA" id="GHPHPYY"/>
<dbReference type="PhylomeDB" id="B8LZA5"/>
<accession>B8LZA5</accession>
<dbReference type="GeneID" id="8104861"/>
<dbReference type="PANTHER" id="PTHR42048:SF1">
    <property type="entry name" value="ARS-BINDING PROTEIN 2"/>
    <property type="match status" value="1"/>
</dbReference>
<evidence type="ECO:0000256" key="1">
    <source>
        <dbReference type="SAM" id="MobiDB-lite"/>
    </source>
</evidence>
<feature type="compositionally biased region" description="Polar residues" evidence="1">
    <location>
        <begin position="39"/>
        <end position="53"/>
    </location>
</feature>
<dbReference type="STRING" id="441959.B8LZA5"/>
<feature type="compositionally biased region" description="Polar residues" evidence="1">
    <location>
        <begin position="451"/>
        <end position="466"/>
    </location>
</feature>
<proteinExistence type="predicted"/>
<keyword evidence="3" id="KW-1185">Reference proteome</keyword>
<dbReference type="OrthoDB" id="2104370at2759"/>
<protein>
    <submittedName>
        <fullName evidence="2">ARS binding protein Abp2, putative</fullName>
    </submittedName>
</protein>
<dbReference type="GO" id="GO:0003688">
    <property type="term" value="F:DNA replication origin binding"/>
    <property type="evidence" value="ECO:0007669"/>
    <property type="project" value="TreeGrafter"/>
</dbReference>
<gene>
    <name evidence="2" type="ORF">TSTA_088940</name>
</gene>